<dbReference type="Pfam" id="PF25137">
    <property type="entry name" value="ADH_Fe_C"/>
    <property type="match status" value="1"/>
</dbReference>
<evidence type="ECO:0000256" key="3">
    <source>
        <dbReference type="ARBA" id="ARBA00013182"/>
    </source>
</evidence>
<dbReference type="Gene3D" id="1.20.1090.10">
    <property type="entry name" value="Dehydroquinate synthase-like - alpha domain"/>
    <property type="match status" value="1"/>
</dbReference>
<comment type="catalytic activity">
    <reaction evidence="6">
        <text>4-hydroxybutanoate + 2-oxoglutarate = (R)-2-hydroxyglutarate + succinate semialdehyde</text>
        <dbReference type="Rhea" id="RHEA:24734"/>
        <dbReference type="ChEBI" id="CHEBI:15801"/>
        <dbReference type="ChEBI" id="CHEBI:16724"/>
        <dbReference type="ChEBI" id="CHEBI:16810"/>
        <dbReference type="ChEBI" id="CHEBI:57706"/>
        <dbReference type="EC" id="1.1.99.24"/>
    </reaction>
</comment>
<comment type="similarity">
    <text evidence="2">Belongs to the iron-containing alcohol dehydrogenase family. Hydroxyacid-oxoacid transhydrogenase subfamily.</text>
</comment>
<dbReference type="InterPro" id="IPR001670">
    <property type="entry name" value="ADH_Fe/GldA"/>
</dbReference>
<keyword evidence="4" id="KW-0809">Transit peptide</keyword>
<organism evidence="9 10">
    <name type="scientific">Vulcanisaeta souniana JCM 11219</name>
    <dbReference type="NCBI Taxonomy" id="1293586"/>
    <lineage>
        <taxon>Archaea</taxon>
        <taxon>Thermoproteota</taxon>
        <taxon>Thermoprotei</taxon>
        <taxon>Thermoproteales</taxon>
        <taxon>Thermoproteaceae</taxon>
        <taxon>Vulcanisaeta</taxon>
    </lineage>
</organism>
<evidence type="ECO:0000256" key="4">
    <source>
        <dbReference type="ARBA" id="ARBA00022946"/>
    </source>
</evidence>
<evidence type="ECO:0000256" key="6">
    <source>
        <dbReference type="ARBA" id="ARBA00049496"/>
    </source>
</evidence>
<dbReference type="PANTHER" id="PTHR11496:SF83">
    <property type="entry name" value="HYDROXYACID-OXOACID TRANSHYDROGENASE, MITOCHONDRIAL"/>
    <property type="match status" value="1"/>
</dbReference>
<dbReference type="SUPFAM" id="SSF56796">
    <property type="entry name" value="Dehydroquinate synthase-like"/>
    <property type="match status" value="1"/>
</dbReference>
<dbReference type="PROSITE" id="PS00913">
    <property type="entry name" value="ADH_IRON_1"/>
    <property type="match status" value="1"/>
</dbReference>
<dbReference type="Gene3D" id="3.40.50.1970">
    <property type="match status" value="1"/>
</dbReference>
<dbReference type="InterPro" id="IPR039697">
    <property type="entry name" value="Alcohol_dehydrogenase_Fe"/>
</dbReference>
<feature type="domain" description="Alcohol dehydrogenase iron-type/glycerol dehydrogenase GldA" evidence="7">
    <location>
        <begin position="20"/>
        <end position="193"/>
    </location>
</feature>
<comment type="catalytic activity">
    <reaction evidence="1">
        <text>(S)-3-hydroxybutanoate + 2-oxoglutarate = (R)-2-hydroxyglutarate + acetoacetate</text>
        <dbReference type="Rhea" id="RHEA:23048"/>
        <dbReference type="ChEBI" id="CHEBI:11047"/>
        <dbReference type="ChEBI" id="CHEBI:13705"/>
        <dbReference type="ChEBI" id="CHEBI:15801"/>
        <dbReference type="ChEBI" id="CHEBI:16810"/>
        <dbReference type="EC" id="1.1.99.24"/>
    </reaction>
</comment>
<name>A0ABN6SM31_9CREN</name>
<proteinExistence type="inferred from homology"/>
<feature type="domain" description="Fe-containing alcohol dehydrogenase-like C-terminal" evidence="8">
    <location>
        <begin position="240"/>
        <end position="432"/>
    </location>
</feature>
<dbReference type="Proteomes" id="UP001060771">
    <property type="component" value="Chromosome"/>
</dbReference>
<evidence type="ECO:0000259" key="7">
    <source>
        <dbReference type="Pfam" id="PF00465"/>
    </source>
</evidence>
<evidence type="ECO:0000256" key="5">
    <source>
        <dbReference type="ARBA" id="ARBA00023002"/>
    </source>
</evidence>
<evidence type="ECO:0000256" key="2">
    <source>
        <dbReference type="ARBA" id="ARBA00010005"/>
    </source>
</evidence>
<evidence type="ECO:0000313" key="9">
    <source>
        <dbReference type="EMBL" id="BDR90980.1"/>
    </source>
</evidence>
<keyword evidence="10" id="KW-1185">Reference proteome</keyword>
<protein>
    <recommendedName>
        <fullName evidence="3">hydroxyacid-oxoacid transhydrogenase</fullName>
        <ecNumber evidence="3">1.1.99.24</ecNumber>
    </recommendedName>
</protein>
<dbReference type="Pfam" id="PF00465">
    <property type="entry name" value="Fe-ADH"/>
    <property type="match status" value="1"/>
</dbReference>
<dbReference type="CDD" id="cd08190">
    <property type="entry name" value="HOT"/>
    <property type="match status" value="1"/>
</dbReference>
<dbReference type="EC" id="1.1.99.24" evidence="3"/>
<dbReference type="EMBL" id="AP026830">
    <property type="protein sequence ID" value="BDR90980.1"/>
    <property type="molecule type" value="Genomic_DNA"/>
</dbReference>
<dbReference type="InterPro" id="IPR042157">
    <property type="entry name" value="HOT"/>
</dbReference>
<sequence>MAFSFMGMGELDTVFSLSIPQVVKFGFGVTSEAGYESKRLGLKRVLLVTGRTLYESGRYEAVKQSLENEGIQVDVYYNVHIEPTDESIMDAVNYAKDKNYDGFVAFGGGSAMDTAKAVNLLTTHPAPIMDYINKPIGQGKAPPGPLKPLIAIPTTAGTGAENTGVIVLDVLKYHVKTGISHSYIRPTVALIDPLNTLSMPPMITASTGLDVLMHAIESYTARPYYSRPRPKNPAERPAYVGATPISDMFAERAIEWVARYLRRATYNGNDIEARYYMMLGASIAGIGFGHAGVHIPHAMAYPIAGMVKEWKPPDYPVDYPLVPHGISVTMGAPAAMKYIAAVAPDRVARAAQLLGVHVEPTETPKRIGEAIYEALIRLMQDLGLPSGLKEMGFKDADIPGLAEGAYAQQRLLVVSPKVPGKRDLEQMFKDAMQYW</sequence>
<dbReference type="PANTHER" id="PTHR11496">
    <property type="entry name" value="ALCOHOL DEHYDROGENASE"/>
    <property type="match status" value="1"/>
</dbReference>
<keyword evidence="5" id="KW-0560">Oxidoreductase</keyword>
<dbReference type="InterPro" id="IPR018211">
    <property type="entry name" value="ADH_Fe_CS"/>
</dbReference>
<evidence type="ECO:0000259" key="8">
    <source>
        <dbReference type="Pfam" id="PF25137"/>
    </source>
</evidence>
<reference evidence="10" key="1">
    <citation type="submission" date="2022-09" db="EMBL/GenBank/DDBJ databases">
        <title>Complete genome sequence of Vulcanisaeta souniana.</title>
        <authorList>
            <person name="Kato S."/>
            <person name="Itoh T."/>
            <person name="Ohkuma M."/>
        </authorList>
    </citation>
    <scope>NUCLEOTIDE SEQUENCE [LARGE SCALE GENOMIC DNA]</scope>
    <source>
        <strain evidence="10">JCM 11219</strain>
    </source>
</reference>
<gene>
    <name evidence="9" type="ORF">Vsou_00730</name>
</gene>
<evidence type="ECO:0000313" key="10">
    <source>
        <dbReference type="Proteomes" id="UP001060771"/>
    </source>
</evidence>
<accession>A0ABN6SM31</accession>
<evidence type="ECO:0000256" key="1">
    <source>
        <dbReference type="ARBA" id="ARBA00000813"/>
    </source>
</evidence>
<dbReference type="InterPro" id="IPR056798">
    <property type="entry name" value="ADH_Fe_C"/>
</dbReference>